<evidence type="ECO:0000256" key="10">
    <source>
        <dbReference type="RuleBase" id="RU000488"/>
    </source>
</evidence>
<evidence type="ECO:0000256" key="9">
    <source>
        <dbReference type="PROSITE-ProRule" id="PRU00282"/>
    </source>
</evidence>
<comment type="similarity">
    <text evidence="2 10">Belongs to the mitochondrial carrier (TC 2.A.29) family.</text>
</comment>
<name>A0ABR4NMG0_9SACH</name>
<keyword evidence="7" id="KW-0496">Mitochondrion</keyword>
<accession>A0ABR4NMG0</accession>
<evidence type="ECO:0000256" key="7">
    <source>
        <dbReference type="ARBA" id="ARBA00023128"/>
    </source>
</evidence>
<dbReference type="Proteomes" id="UP001623330">
    <property type="component" value="Unassembled WGS sequence"/>
</dbReference>
<protein>
    <submittedName>
        <fullName evidence="11">Mitochondrial glycine transporter YMC1</fullName>
    </submittedName>
</protein>
<dbReference type="SUPFAM" id="SSF103506">
    <property type="entry name" value="Mitochondrial carrier"/>
    <property type="match status" value="1"/>
</dbReference>
<keyword evidence="5" id="KW-0677">Repeat</keyword>
<reference evidence="11 12" key="1">
    <citation type="submission" date="2024-05" db="EMBL/GenBank/DDBJ databases">
        <title>Long read based assembly of the Candida bracarensis genome reveals expanded adhesin content.</title>
        <authorList>
            <person name="Marcet-Houben M."/>
            <person name="Ksiezopolska E."/>
            <person name="Gabaldon T."/>
        </authorList>
    </citation>
    <scope>NUCLEOTIDE SEQUENCE [LARGE SCALE GENOMIC DNA]</scope>
    <source>
        <strain evidence="11 12">CBM6</strain>
    </source>
</reference>
<evidence type="ECO:0000256" key="3">
    <source>
        <dbReference type="ARBA" id="ARBA00022448"/>
    </source>
</evidence>
<proteinExistence type="inferred from homology"/>
<feature type="repeat" description="Solcar" evidence="9">
    <location>
        <begin position="121"/>
        <end position="204"/>
    </location>
</feature>
<evidence type="ECO:0000256" key="5">
    <source>
        <dbReference type="ARBA" id="ARBA00022737"/>
    </source>
</evidence>
<dbReference type="Gene3D" id="1.50.40.10">
    <property type="entry name" value="Mitochondrial carrier domain"/>
    <property type="match status" value="1"/>
</dbReference>
<keyword evidence="3 10" id="KW-0813">Transport</keyword>
<comment type="caution">
    <text evidence="11">The sequence shown here is derived from an EMBL/GenBank/DDBJ whole genome shotgun (WGS) entry which is preliminary data.</text>
</comment>
<evidence type="ECO:0000256" key="2">
    <source>
        <dbReference type="ARBA" id="ARBA00006375"/>
    </source>
</evidence>
<evidence type="ECO:0000313" key="11">
    <source>
        <dbReference type="EMBL" id="KAL3228995.1"/>
    </source>
</evidence>
<keyword evidence="8 9" id="KW-0472">Membrane</keyword>
<feature type="repeat" description="Solcar" evidence="9">
    <location>
        <begin position="26"/>
        <end position="106"/>
    </location>
</feature>
<dbReference type="InterPro" id="IPR050567">
    <property type="entry name" value="Mitochondrial_Carrier"/>
</dbReference>
<dbReference type="InterPro" id="IPR023395">
    <property type="entry name" value="MCP_dom_sf"/>
</dbReference>
<dbReference type="PANTHER" id="PTHR45624:SF51">
    <property type="entry name" value="CARRIER PROTEIN YMC2, MITOCHONDRIAL-RELATED"/>
    <property type="match status" value="1"/>
</dbReference>
<evidence type="ECO:0000256" key="8">
    <source>
        <dbReference type="ARBA" id="ARBA00023136"/>
    </source>
</evidence>
<keyword evidence="4 9" id="KW-0812">Transmembrane</keyword>
<evidence type="ECO:0000256" key="1">
    <source>
        <dbReference type="ARBA" id="ARBA00004225"/>
    </source>
</evidence>
<feature type="repeat" description="Solcar" evidence="9">
    <location>
        <begin position="216"/>
        <end position="303"/>
    </location>
</feature>
<keyword evidence="6" id="KW-1133">Transmembrane helix</keyword>
<evidence type="ECO:0000256" key="6">
    <source>
        <dbReference type="ARBA" id="ARBA00022989"/>
    </source>
</evidence>
<evidence type="ECO:0000256" key="4">
    <source>
        <dbReference type="ARBA" id="ARBA00022692"/>
    </source>
</evidence>
<dbReference type="InterPro" id="IPR018108">
    <property type="entry name" value="MCP_transmembrane"/>
</dbReference>
<gene>
    <name evidence="11" type="ORF">RNJ44_02082</name>
</gene>
<evidence type="ECO:0000313" key="12">
    <source>
        <dbReference type="Proteomes" id="UP001623330"/>
    </source>
</evidence>
<dbReference type="EMBL" id="JBEVYD010000012">
    <property type="protein sequence ID" value="KAL3228995.1"/>
    <property type="molecule type" value="Genomic_DNA"/>
</dbReference>
<keyword evidence="12" id="KW-1185">Reference proteome</keyword>
<organism evidence="11 12">
    <name type="scientific">Nakaseomyces bracarensis</name>
    <dbReference type="NCBI Taxonomy" id="273131"/>
    <lineage>
        <taxon>Eukaryota</taxon>
        <taxon>Fungi</taxon>
        <taxon>Dikarya</taxon>
        <taxon>Ascomycota</taxon>
        <taxon>Saccharomycotina</taxon>
        <taxon>Saccharomycetes</taxon>
        <taxon>Saccharomycetales</taxon>
        <taxon>Saccharomycetaceae</taxon>
        <taxon>Nakaseomyces</taxon>
    </lineage>
</organism>
<dbReference type="PROSITE" id="PS50920">
    <property type="entry name" value="SOLCAR"/>
    <property type="match status" value="3"/>
</dbReference>
<dbReference type="PANTHER" id="PTHR45624">
    <property type="entry name" value="MITOCHONDRIAL BASIC AMINO ACIDS TRANSPORTER-RELATED"/>
    <property type="match status" value="1"/>
</dbReference>
<sequence length="305" mass="33284">MSEEFPAPQLIDDLEDHPSKDNSRVIKDLLAGTAGGIAQVLVGQPFDTTKVRLQTSKVPTTAMEVVKNLLKKEGPKGFYKGTLTPLVGVGACVSIQFGVNEAMKRFFHSRNSDHSATLSLPQYYMCGVTGGFANSVLASPIEHVRIRLQTQTTSGPNAEFKGPIDTIKKLRNQKSLMRGFVPTLLREGHGCGTYFLAYEALVARQINSGIQRTDIPPWKLCLFGAFSGTALWLTVYPIDVIKSVMQTDKLGEPQFGKNFIQVAKTLYKKQGLGAFFKGFGPTMLRAAPANGATFATFELAMRMLG</sequence>
<dbReference type="Pfam" id="PF00153">
    <property type="entry name" value="Mito_carr"/>
    <property type="match status" value="3"/>
</dbReference>
<comment type="subcellular location">
    <subcellularLocation>
        <location evidence="1">Mitochondrion membrane</location>
        <topology evidence="1">Multi-pass membrane protein</topology>
    </subcellularLocation>
</comment>